<dbReference type="EMBL" id="BK015642">
    <property type="protein sequence ID" value="DAE17559.1"/>
    <property type="molecule type" value="Genomic_DNA"/>
</dbReference>
<name>A0A8S5QE69_9CAUD</name>
<reference evidence="1" key="1">
    <citation type="journal article" date="2021" name="Proc. Natl. Acad. Sci. U.S.A.">
        <title>A Catalog of Tens of Thousands of Viruses from Human Metagenomes Reveals Hidden Associations with Chronic Diseases.</title>
        <authorList>
            <person name="Tisza M.J."/>
            <person name="Buck C.B."/>
        </authorList>
    </citation>
    <scope>NUCLEOTIDE SEQUENCE</scope>
    <source>
        <strain evidence="1">CtqPn17</strain>
    </source>
</reference>
<proteinExistence type="predicted"/>
<sequence>MIQSIKDSIAESDRLQSSGYAISRYREIGVDYLPVFSSWLYN</sequence>
<accession>A0A8S5QE69</accession>
<organism evidence="1">
    <name type="scientific">Caudovirales sp. ctqPn17</name>
    <dbReference type="NCBI Taxonomy" id="2825772"/>
    <lineage>
        <taxon>Viruses</taxon>
        <taxon>Duplodnaviria</taxon>
        <taxon>Heunggongvirae</taxon>
        <taxon>Uroviricota</taxon>
        <taxon>Caudoviricetes</taxon>
    </lineage>
</organism>
<protein>
    <submittedName>
        <fullName evidence="1">Uncharacterized protein</fullName>
    </submittedName>
</protein>
<evidence type="ECO:0000313" key="1">
    <source>
        <dbReference type="EMBL" id="DAE17559.1"/>
    </source>
</evidence>